<keyword evidence="3" id="KW-0418">Kinase</keyword>
<comment type="subcellular location">
    <subcellularLocation>
        <location evidence="1">Cell membrane</location>
        <topology evidence="1">Lipid-anchor</topology>
    </subcellularLocation>
</comment>
<dbReference type="InterPro" id="IPR011009">
    <property type="entry name" value="Kinase-like_dom_sf"/>
</dbReference>
<feature type="domain" description="Protein kinase" evidence="6">
    <location>
        <begin position="1"/>
        <end position="302"/>
    </location>
</feature>
<feature type="domain" description="Helicase C-terminal" evidence="7">
    <location>
        <begin position="227"/>
        <end position="347"/>
    </location>
</feature>
<evidence type="ECO:0000313" key="9">
    <source>
        <dbReference type="Proteomes" id="UP000032141"/>
    </source>
</evidence>
<dbReference type="eggNOG" id="KOG1187">
    <property type="taxonomic scope" value="Eukaryota"/>
</dbReference>
<dbReference type="Proteomes" id="UP000032141">
    <property type="component" value="Chromosome C6"/>
</dbReference>
<dbReference type="AlphaFoldDB" id="A0A0D3D0W1"/>
<keyword evidence="3" id="KW-0808">Transferase</keyword>
<dbReference type="PANTHER" id="PTHR47985:SF82">
    <property type="entry name" value="SERINE_THREONINE-PROTEIN KINASE CDG1"/>
    <property type="match status" value="1"/>
</dbReference>
<dbReference type="PROSITE" id="PS50011">
    <property type="entry name" value="PROTEIN_KINASE_DOM"/>
    <property type="match status" value="1"/>
</dbReference>
<evidence type="ECO:0008006" key="10">
    <source>
        <dbReference type="Google" id="ProtNLM"/>
    </source>
</evidence>
<evidence type="ECO:0000313" key="8">
    <source>
        <dbReference type="EnsemblPlants" id="Bo6g119560.1"/>
    </source>
</evidence>
<reference evidence="8" key="2">
    <citation type="submission" date="2015-03" db="UniProtKB">
        <authorList>
            <consortium name="EnsemblPlants"/>
        </authorList>
    </citation>
    <scope>IDENTIFICATION</scope>
</reference>
<protein>
    <recommendedName>
        <fullName evidence="10">Protein kinase domain-containing protein</fullName>
    </recommendedName>
</protein>
<dbReference type="SUPFAM" id="SSF52540">
    <property type="entry name" value="P-loop containing nucleoside triphosphate hydrolases"/>
    <property type="match status" value="1"/>
</dbReference>
<dbReference type="GO" id="GO:0005524">
    <property type="term" value="F:ATP binding"/>
    <property type="evidence" value="ECO:0007669"/>
    <property type="project" value="InterPro"/>
</dbReference>
<dbReference type="Gene3D" id="3.40.50.300">
    <property type="entry name" value="P-loop containing nucleotide triphosphate hydrolases"/>
    <property type="match status" value="1"/>
</dbReference>
<evidence type="ECO:0000259" key="7">
    <source>
        <dbReference type="PROSITE" id="PS51194"/>
    </source>
</evidence>
<name>A0A0D3D0W1_BRAOL</name>
<dbReference type="Gene3D" id="1.10.510.10">
    <property type="entry name" value="Transferase(Phosphotransferase) domain 1"/>
    <property type="match status" value="1"/>
</dbReference>
<dbReference type="HOGENOM" id="CLU_800119_0_0_1"/>
<dbReference type="GO" id="GO:0004713">
    <property type="term" value="F:protein tyrosine kinase activity"/>
    <property type="evidence" value="ECO:0007669"/>
    <property type="project" value="InterPro"/>
</dbReference>
<keyword evidence="4" id="KW-0472">Membrane</keyword>
<dbReference type="SUPFAM" id="SSF56112">
    <property type="entry name" value="Protein kinase-like (PK-like)"/>
    <property type="match status" value="1"/>
</dbReference>
<dbReference type="InterPro" id="IPR027417">
    <property type="entry name" value="P-loop_NTPase"/>
</dbReference>
<evidence type="ECO:0000256" key="5">
    <source>
        <dbReference type="ARBA" id="ARBA00023288"/>
    </source>
</evidence>
<evidence type="ECO:0000259" key="6">
    <source>
        <dbReference type="PROSITE" id="PS50011"/>
    </source>
</evidence>
<dbReference type="InterPro" id="IPR000719">
    <property type="entry name" value="Prot_kinase_dom"/>
</dbReference>
<dbReference type="Pfam" id="PF00271">
    <property type="entry name" value="Helicase_C"/>
    <property type="match status" value="1"/>
</dbReference>
<dbReference type="GO" id="GO:0005886">
    <property type="term" value="C:plasma membrane"/>
    <property type="evidence" value="ECO:0007669"/>
    <property type="project" value="UniProtKB-SubCell"/>
</dbReference>
<proteinExistence type="predicted"/>
<keyword evidence="3" id="KW-0723">Serine/threonine-protein kinase</keyword>
<dbReference type="GO" id="GO:0004674">
    <property type="term" value="F:protein serine/threonine kinase activity"/>
    <property type="evidence" value="ECO:0007669"/>
    <property type="project" value="UniProtKB-KW"/>
</dbReference>
<dbReference type="SMART" id="SM00490">
    <property type="entry name" value="HELICc"/>
    <property type="match status" value="1"/>
</dbReference>
<dbReference type="InterPro" id="IPR008271">
    <property type="entry name" value="Ser/Thr_kinase_AS"/>
</dbReference>
<dbReference type="Pfam" id="PF00069">
    <property type="entry name" value="Pkinase"/>
    <property type="match status" value="1"/>
</dbReference>
<dbReference type="PROSITE" id="PS00108">
    <property type="entry name" value="PROTEIN_KINASE_ST"/>
    <property type="match status" value="1"/>
</dbReference>
<dbReference type="eggNOG" id="KOG0331">
    <property type="taxonomic scope" value="Eukaryota"/>
</dbReference>
<dbReference type="STRING" id="109376.A0A0D3D0W1"/>
<evidence type="ECO:0000256" key="1">
    <source>
        <dbReference type="ARBA" id="ARBA00004193"/>
    </source>
</evidence>
<evidence type="ECO:0000256" key="2">
    <source>
        <dbReference type="ARBA" id="ARBA00022475"/>
    </source>
</evidence>
<dbReference type="SMART" id="SM00219">
    <property type="entry name" value="TyrKc"/>
    <property type="match status" value="1"/>
</dbReference>
<keyword evidence="2" id="KW-1003">Cell membrane</keyword>
<dbReference type="InterPro" id="IPR020635">
    <property type="entry name" value="Tyr_kinase_cat_dom"/>
</dbReference>
<organism evidence="8 9">
    <name type="scientific">Brassica oleracea var. oleracea</name>
    <dbReference type="NCBI Taxonomy" id="109376"/>
    <lineage>
        <taxon>Eukaryota</taxon>
        <taxon>Viridiplantae</taxon>
        <taxon>Streptophyta</taxon>
        <taxon>Embryophyta</taxon>
        <taxon>Tracheophyta</taxon>
        <taxon>Spermatophyta</taxon>
        <taxon>Magnoliopsida</taxon>
        <taxon>eudicotyledons</taxon>
        <taxon>Gunneridae</taxon>
        <taxon>Pentapetalae</taxon>
        <taxon>rosids</taxon>
        <taxon>malvids</taxon>
        <taxon>Brassicales</taxon>
        <taxon>Brassicaceae</taxon>
        <taxon>Brassiceae</taxon>
        <taxon>Brassica</taxon>
    </lineage>
</organism>
<dbReference type="Gramene" id="Bo6g119560.1">
    <property type="protein sequence ID" value="Bo6g119560.1"/>
    <property type="gene ID" value="Bo6g119560"/>
</dbReference>
<dbReference type="PROSITE" id="PS51194">
    <property type="entry name" value="HELICASE_CTER"/>
    <property type="match status" value="1"/>
</dbReference>
<dbReference type="PANTHER" id="PTHR47985">
    <property type="entry name" value="OS07G0668900 PROTEIN"/>
    <property type="match status" value="1"/>
</dbReference>
<evidence type="ECO:0000256" key="3">
    <source>
        <dbReference type="ARBA" id="ARBA00022527"/>
    </source>
</evidence>
<keyword evidence="9" id="KW-1185">Reference proteome</keyword>
<evidence type="ECO:0000256" key="4">
    <source>
        <dbReference type="ARBA" id="ARBA00023136"/>
    </source>
</evidence>
<sequence>MRNSLFSLPPPISPSSLAILCDSSISPSPLEATSSEESTSRESKESTLFGYCAEGDQRLLVYEYMPFGSVEDHIHGYGYEEEVLDLSTRMHIALGSAEGLVYLHNVAQPPLIYRDLKTVNILLDHGYKPKLSDFGLAKFGPSGDMSHVSTRVMGSHGRPLKEAEEAVASGRHRLSKFSAVFGQKVLVSISCLATYFLGPALVLHGVLVDCSGDDNAEKTPETAFQNKKVALLQIIEENLVAKTIIFCNKIETCRKVENIFKRLDRNERQLHVLPFYAALAQGTRLTNMEEFTSSHPEDHSLFLVCTDRASCGIDSSGVDHVVLFDFPCDPSEYVRLFSRNPFVFFMV</sequence>
<reference evidence="8 9" key="1">
    <citation type="journal article" date="2014" name="Genome Biol.">
        <title>Transcriptome and methylome profiling reveals relics of genome dominance in the mesopolyploid Brassica oleracea.</title>
        <authorList>
            <person name="Parkin I.A."/>
            <person name="Koh C."/>
            <person name="Tang H."/>
            <person name="Robinson S.J."/>
            <person name="Kagale S."/>
            <person name="Clarke W.E."/>
            <person name="Town C.D."/>
            <person name="Nixon J."/>
            <person name="Krishnakumar V."/>
            <person name="Bidwell S.L."/>
            <person name="Denoeud F."/>
            <person name="Belcram H."/>
            <person name="Links M.G."/>
            <person name="Just J."/>
            <person name="Clarke C."/>
            <person name="Bender T."/>
            <person name="Huebert T."/>
            <person name="Mason A.S."/>
            <person name="Pires J.C."/>
            <person name="Barker G."/>
            <person name="Moore J."/>
            <person name="Walley P.G."/>
            <person name="Manoli S."/>
            <person name="Batley J."/>
            <person name="Edwards D."/>
            <person name="Nelson M.N."/>
            <person name="Wang X."/>
            <person name="Paterson A.H."/>
            <person name="King G."/>
            <person name="Bancroft I."/>
            <person name="Chalhoub B."/>
            <person name="Sharpe A.G."/>
        </authorList>
    </citation>
    <scope>NUCLEOTIDE SEQUENCE</scope>
    <source>
        <strain evidence="8 9">cv. TO1000</strain>
    </source>
</reference>
<dbReference type="EnsemblPlants" id="Bo6g119560.1">
    <property type="protein sequence ID" value="Bo6g119560.1"/>
    <property type="gene ID" value="Bo6g119560"/>
</dbReference>
<accession>A0A0D3D0W1</accession>
<keyword evidence="5" id="KW-0449">Lipoprotein</keyword>
<dbReference type="InterPro" id="IPR001650">
    <property type="entry name" value="Helicase_C-like"/>
</dbReference>
<dbReference type="SMR" id="A0A0D3D0W1"/>